<protein>
    <submittedName>
        <fullName evidence="3">RPC5-like protein</fullName>
    </submittedName>
</protein>
<dbReference type="Pfam" id="PF04801">
    <property type="entry name" value="RPC5"/>
    <property type="match status" value="2"/>
</dbReference>
<name>A0ABY7DFZ7_MYAAR</name>
<dbReference type="PANTHER" id="PTHR12069:SF0">
    <property type="entry name" value="DNA-DIRECTED RNA POLYMERASE III SUBUNIT RPC5"/>
    <property type="match status" value="1"/>
</dbReference>
<dbReference type="EMBL" id="CP111013">
    <property type="protein sequence ID" value="WAQ95610.1"/>
    <property type="molecule type" value="Genomic_DNA"/>
</dbReference>
<dbReference type="InterPro" id="IPR006886">
    <property type="entry name" value="RNA_pol_III_Rpc5"/>
</dbReference>
<proteinExistence type="predicted"/>
<sequence>MEAQDDPVEKELELEVALNTGSKHYSKSKGEQFALNVDGRDPEQGASFYGSNRMDKQVLSSHPAGVQTGRYAVGYYKSGELYLSPIHTQVQMRPSFSYLDKSDSRVDAKLAAQENAKVIRFNQLLHLLPQGTDQQATLRALQIVAVMVQGCWVVKSEVLYPKDGCSPNSGISSDLLCRGRDFVMWRFTQSRFVTRKEIAAIVKLPSEDVKDILEQMSHIRFNQGWEFIFPHDYEFTDRRRTSSRTRKRTLSGRSISDHSDMETDVSDIDNILAHQGKSRTHEQSDNKNDNSVFNGATMEITGEPDINGANGGEGGRDFHATLEEFIKDFFFTRYVVSMSELTHLLNVKLAEGPPGHPLATGVTEKDCEQTVINIGGIALKSKWQNEAIFLHVKTEDDTEPLRLAIVDILQQKPKFVRSTFNNKVKSMNIEASESVMRTVLRDYCVNRSGSWVVKCMADTP</sequence>
<dbReference type="Proteomes" id="UP001164746">
    <property type="component" value="Chromosome 2"/>
</dbReference>
<accession>A0ABY7DFZ7</accession>
<evidence type="ECO:0000313" key="4">
    <source>
        <dbReference type="Proteomes" id="UP001164746"/>
    </source>
</evidence>
<dbReference type="PANTHER" id="PTHR12069">
    <property type="entry name" value="DNA-DIRECTED RNA POLYMERASES III 80 KDA POLYPEPTIDE RNA POLYMERASE III SUBUNIT 5"/>
    <property type="match status" value="1"/>
</dbReference>
<feature type="compositionally biased region" description="Basic residues" evidence="1">
    <location>
        <begin position="241"/>
        <end position="250"/>
    </location>
</feature>
<dbReference type="Pfam" id="PF19725">
    <property type="entry name" value="RPC5_C"/>
    <property type="match status" value="1"/>
</dbReference>
<gene>
    <name evidence="3" type="ORF">MAR_028300</name>
</gene>
<keyword evidence="4" id="KW-1185">Reference proteome</keyword>
<organism evidence="3 4">
    <name type="scientific">Mya arenaria</name>
    <name type="common">Soft-shell clam</name>
    <dbReference type="NCBI Taxonomy" id="6604"/>
    <lineage>
        <taxon>Eukaryota</taxon>
        <taxon>Metazoa</taxon>
        <taxon>Spiralia</taxon>
        <taxon>Lophotrochozoa</taxon>
        <taxon>Mollusca</taxon>
        <taxon>Bivalvia</taxon>
        <taxon>Autobranchia</taxon>
        <taxon>Heteroconchia</taxon>
        <taxon>Euheterodonta</taxon>
        <taxon>Imparidentia</taxon>
        <taxon>Neoheterodontei</taxon>
        <taxon>Myida</taxon>
        <taxon>Myoidea</taxon>
        <taxon>Myidae</taxon>
        <taxon>Mya</taxon>
    </lineage>
</organism>
<evidence type="ECO:0000256" key="1">
    <source>
        <dbReference type="SAM" id="MobiDB-lite"/>
    </source>
</evidence>
<evidence type="ECO:0000259" key="2">
    <source>
        <dbReference type="Pfam" id="PF19725"/>
    </source>
</evidence>
<feature type="domain" description="DNA-directed RNA polymerase III subunit RPC5 C-terminal" evidence="2">
    <location>
        <begin position="283"/>
        <end position="456"/>
    </location>
</feature>
<reference evidence="3" key="1">
    <citation type="submission" date="2022-11" db="EMBL/GenBank/DDBJ databases">
        <title>Centuries of genome instability and evolution in soft-shell clam transmissible cancer (bioRxiv).</title>
        <authorList>
            <person name="Hart S.F.M."/>
            <person name="Yonemitsu M.A."/>
            <person name="Giersch R.M."/>
            <person name="Beal B.F."/>
            <person name="Arriagada G."/>
            <person name="Davis B.W."/>
            <person name="Ostrander E.A."/>
            <person name="Goff S.P."/>
            <person name="Metzger M.J."/>
        </authorList>
    </citation>
    <scope>NUCLEOTIDE SEQUENCE</scope>
    <source>
        <strain evidence="3">MELC-2E11</strain>
        <tissue evidence="3">Siphon/mantle</tissue>
    </source>
</reference>
<evidence type="ECO:0000313" key="3">
    <source>
        <dbReference type="EMBL" id="WAQ95610.1"/>
    </source>
</evidence>
<dbReference type="InterPro" id="IPR045576">
    <property type="entry name" value="RPC5_C"/>
</dbReference>
<feature type="region of interest" description="Disordered" evidence="1">
    <location>
        <begin position="240"/>
        <end position="261"/>
    </location>
</feature>